<evidence type="ECO:0000313" key="1">
    <source>
        <dbReference type="EMBL" id="ACD83053.1"/>
    </source>
</evidence>
<organism evidence="1 2">
    <name type="scientific">Methylacidiphilum infernorum (isolate V4)</name>
    <name type="common">Methylokorus infernorum (strain V4)</name>
    <dbReference type="NCBI Taxonomy" id="481448"/>
    <lineage>
        <taxon>Bacteria</taxon>
        <taxon>Pseudomonadati</taxon>
        <taxon>Verrucomicrobiota</taxon>
        <taxon>Methylacidiphilae</taxon>
        <taxon>Methylacidiphilales</taxon>
        <taxon>Methylacidiphilaceae</taxon>
        <taxon>Methylacidiphilum (ex Ratnadevi et al. 2023)</taxon>
    </lineage>
</organism>
<reference evidence="1 2" key="1">
    <citation type="journal article" date="2008" name="Biol. Direct">
        <title>Complete genome sequence of the extremely acidophilic methanotroph isolate V4, Methylacidiphilum infernorum, a representative of the bacterial phylum Verrucomicrobia.</title>
        <authorList>
            <person name="Hou S."/>
            <person name="Makarova K.S."/>
            <person name="Saw J.H."/>
            <person name="Senin P."/>
            <person name="Ly B.V."/>
            <person name="Zhou Z."/>
            <person name="Ren Y."/>
            <person name="Wang J."/>
            <person name="Galperin M.Y."/>
            <person name="Omelchenko M.V."/>
            <person name="Wolf Y.I."/>
            <person name="Yutin N."/>
            <person name="Koonin E.V."/>
            <person name="Stott M.B."/>
            <person name="Mountain B.W."/>
            <person name="Crowe M.A."/>
            <person name="Smirnova A.V."/>
            <person name="Dunfield P.F."/>
            <person name="Feng L."/>
            <person name="Wang L."/>
            <person name="Alam M."/>
        </authorList>
    </citation>
    <scope>NUCLEOTIDE SEQUENCE [LARGE SCALE GENOMIC DNA]</scope>
    <source>
        <strain evidence="2">Isolate V4</strain>
    </source>
</reference>
<sequence length="40" mass="4761">MDLETRYYPIKKGKEIFSFPFFLERNGYLVFIQPVTVGES</sequence>
<gene>
    <name evidence="1" type="ordered locus">Minf_0998</name>
</gene>
<proteinExistence type="predicted"/>
<name>B3DUQ0_METI4</name>
<dbReference type="AlphaFoldDB" id="B3DUQ0"/>
<protein>
    <submittedName>
        <fullName evidence="1">Uncharacterized protein</fullName>
    </submittedName>
</protein>
<evidence type="ECO:0000313" key="2">
    <source>
        <dbReference type="Proteomes" id="UP000009149"/>
    </source>
</evidence>
<dbReference type="Proteomes" id="UP000009149">
    <property type="component" value="Chromosome"/>
</dbReference>
<dbReference type="KEGG" id="min:Minf_0998"/>
<dbReference type="EMBL" id="CP000975">
    <property type="protein sequence ID" value="ACD83053.1"/>
    <property type="molecule type" value="Genomic_DNA"/>
</dbReference>
<dbReference type="HOGENOM" id="CLU_3292290_0_0_0"/>
<accession>B3DUQ0</accession>